<dbReference type="EMBL" id="LT629791">
    <property type="protein sequence ID" value="SDU29434.1"/>
    <property type="molecule type" value="Genomic_DNA"/>
</dbReference>
<accession>A0A1H2HC80</accession>
<dbReference type="AlphaFoldDB" id="A0A1H2HC80"/>
<evidence type="ECO:0000313" key="1">
    <source>
        <dbReference type="EMBL" id="SDU29434.1"/>
    </source>
</evidence>
<organism evidence="1 2">
    <name type="scientific">Jiangella alkaliphila</name>
    <dbReference type="NCBI Taxonomy" id="419479"/>
    <lineage>
        <taxon>Bacteria</taxon>
        <taxon>Bacillati</taxon>
        <taxon>Actinomycetota</taxon>
        <taxon>Actinomycetes</taxon>
        <taxon>Jiangellales</taxon>
        <taxon>Jiangellaceae</taxon>
        <taxon>Jiangella</taxon>
    </lineage>
</organism>
<reference evidence="2" key="1">
    <citation type="submission" date="2016-10" db="EMBL/GenBank/DDBJ databases">
        <authorList>
            <person name="Varghese N."/>
            <person name="Submissions S."/>
        </authorList>
    </citation>
    <scope>NUCLEOTIDE SEQUENCE [LARGE SCALE GENOMIC DNA]</scope>
    <source>
        <strain evidence="2">DSM 45079</strain>
    </source>
</reference>
<dbReference type="Pfam" id="PF21893">
    <property type="entry name" value="DUF6918"/>
    <property type="match status" value="1"/>
</dbReference>
<sequence length="151" mass="16258">MADTLREILLDPARRPAVVKDLHQLVDAEVSDKSGVSGMAVKGGYAVLKRINAGFVPETIDNMLDSFVEQAEPFYADFQATGGGSLGDYFEGRRSEVADAILGVSDARAAASQRDSVKKVYSKLRPQAQKHVEEALPRLASVIESHARTAA</sequence>
<dbReference type="RefSeq" id="WP_046767123.1">
    <property type="nucleotide sequence ID" value="NZ_KQ061220.1"/>
</dbReference>
<evidence type="ECO:0000313" key="2">
    <source>
        <dbReference type="Proteomes" id="UP000182977"/>
    </source>
</evidence>
<dbReference type="InterPro" id="IPR054211">
    <property type="entry name" value="DUF6918"/>
</dbReference>
<name>A0A1H2HC80_9ACTN</name>
<protein>
    <submittedName>
        <fullName evidence="1">Uncharacterized protein</fullName>
    </submittedName>
</protein>
<proteinExistence type="predicted"/>
<gene>
    <name evidence="1" type="ORF">SAMN04488563_0958</name>
</gene>
<keyword evidence="2" id="KW-1185">Reference proteome</keyword>
<dbReference type="Proteomes" id="UP000182977">
    <property type="component" value="Chromosome I"/>
</dbReference>
<dbReference type="OrthoDB" id="530636at2"/>